<proteinExistence type="predicted"/>
<evidence type="ECO:0000313" key="1">
    <source>
        <dbReference type="EMBL" id="CAD7572427.1"/>
    </source>
</evidence>
<dbReference type="AlphaFoldDB" id="A0A7R9J4M9"/>
<protein>
    <submittedName>
        <fullName evidence="1">(California timema) hypothetical protein</fullName>
    </submittedName>
</protein>
<sequence length="155" mass="17755">MDYTMNLSYNLRHSGIIQGIGEVELEEVNPHLRRGRVENHLGKATLSSPDRDSNLDLPVLSGRAQHDKRVNQLRHRGGPTQALEHHVSVRPQINAIFHPIYGLLHGAVWPNLYKEPETDTSLIRARYLDEDLRESLQQSRILKNKVFVVVEVSRN</sequence>
<dbReference type="EMBL" id="OE181026">
    <property type="protein sequence ID" value="CAD7572427.1"/>
    <property type="molecule type" value="Genomic_DNA"/>
</dbReference>
<organism evidence="1">
    <name type="scientific">Timema californicum</name>
    <name type="common">California timema</name>
    <name type="synonym">Walking stick</name>
    <dbReference type="NCBI Taxonomy" id="61474"/>
    <lineage>
        <taxon>Eukaryota</taxon>
        <taxon>Metazoa</taxon>
        <taxon>Ecdysozoa</taxon>
        <taxon>Arthropoda</taxon>
        <taxon>Hexapoda</taxon>
        <taxon>Insecta</taxon>
        <taxon>Pterygota</taxon>
        <taxon>Neoptera</taxon>
        <taxon>Polyneoptera</taxon>
        <taxon>Phasmatodea</taxon>
        <taxon>Timematodea</taxon>
        <taxon>Timematoidea</taxon>
        <taxon>Timematidae</taxon>
        <taxon>Timema</taxon>
    </lineage>
</organism>
<gene>
    <name evidence="1" type="ORF">TCMB3V08_LOCUS5077</name>
</gene>
<reference evidence="1" key="1">
    <citation type="submission" date="2020-11" db="EMBL/GenBank/DDBJ databases">
        <authorList>
            <person name="Tran Van P."/>
        </authorList>
    </citation>
    <scope>NUCLEOTIDE SEQUENCE</scope>
</reference>
<name>A0A7R9J4M9_TIMCA</name>
<accession>A0A7R9J4M9</accession>